<sequence length="683" mass="75583">MPSSLRYILNDRQLFAAGHEFADTGAYELLSGRIEFLADPHAPDLAHVVDLDKADRDANGQVAYRADLQLLKPVDMARGNGRLFFDYGNRGNKRALQFFNDAPPVNRPATLEHAGNGFLMRRGYTVAWLGWQGDLLPGGGRLLLDAPIATDGGKPIVGWVRTEFVPTRAGTYVYPLSSLASTRSYPTSDLDTRHAMLTRRRYAHSRRHDIPADAWTFARLENGTGVDSQGEEQAIVASRHHILLHQGFEPGWIYELCYRAQDPRVLGLGHVAVRDFISFLKYHDADGAGQPNPLGQGSLRPAKAYAWGRSQTGRCIRDFVHGGFNADASNRRVFDGVMPHVAGAGKMWMNQRFANVTLLPGQHYENHDTPADRFPFSYAACTDVHSGRTDAILKRPDTDPLVIHTDSSSEYWHRRASLAHTDTEGQDLAQPDTVRMYMWSSSQHFSAPGPLRPSAGLSTNYQNCVSTSFFFRALLDCMDAWATHGTPPPASRIPTRADGTLCDHETWKTQFPAIPGQMIPTSPSTLELVDFGPDLDRGDVYPQPRVLPGRAYPTLVPAVDRDGLDVAGVHAPAVRAPLGTYTGWSMRRREFGNGAMLGTTGSYVPLPDTPDEQRLTGDPRSSILSRYGSAQGYRDAIERAAQSLVEQRFMLQEDLPRVVGEAGIWGRPRHDTRLDAGEVMDQE</sequence>
<dbReference type="EMBL" id="NEVJ01000003">
    <property type="protein sequence ID" value="OZI19825.1"/>
    <property type="molecule type" value="Genomic_DNA"/>
</dbReference>
<organism evidence="2 3">
    <name type="scientific">Bordetella genomosp. 9</name>
    <dbReference type="NCBI Taxonomy" id="1416803"/>
    <lineage>
        <taxon>Bacteria</taxon>
        <taxon>Pseudomonadati</taxon>
        <taxon>Pseudomonadota</taxon>
        <taxon>Betaproteobacteria</taxon>
        <taxon>Burkholderiales</taxon>
        <taxon>Alcaligenaceae</taxon>
        <taxon>Bordetella</taxon>
    </lineage>
</organism>
<accession>A0A261R469</accession>
<dbReference type="Pfam" id="PF20091">
    <property type="entry name" value="Abhydrolase_10"/>
    <property type="match status" value="1"/>
</dbReference>
<proteinExistence type="predicted"/>
<evidence type="ECO:0000313" key="3">
    <source>
        <dbReference type="Proteomes" id="UP000216857"/>
    </source>
</evidence>
<gene>
    <name evidence="2" type="ORF">CAL26_19865</name>
</gene>
<dbReference type="AlphaFoldDB" id="A0A261R469"/>
<evidence type="ECO:0000259" key="1">
    <source>
        <dbReference type="Pfam" id="PF20091"/>
    </source>
</evidence>
<keyword evidence="3" id="KW-1185">Reference proteome</keyword>
<evidence type="ECO:0000313" key="2">
    <source>
        <dbReference type="EMBL" id="OZI19825.1"/>
    </source>
</evidence>
<feature type="domain" description="Alpha/beta hydrolase" evidence="1">
    <location>
        <begin position="288"/>
        <end position="658"/>
    </location>
</feature>
<reference evidence="2" key="1">
    <citation type="submission" date="2017-05" db="EMBL/GenBank/DDBJ databases">
        <title>Complete and WGS of Bordetella genogroups.</title>
        <authorList>
            <person name="Spilker T."/>
            <person name="Lipuma J."/>
        </authorList>
    </citation>
    <scope>NUCLEOTIDE SEQUENCE</scope>
    <source>
        <strain evidence="2">AU21707</strain>
    </source>
</reference>
<comment type="caution">
    <text evidence="2">The sequence shown here is derived from an EMBL/GenBank/DDBJ whole genome shotgun (WGS) entry which is preliminary data.</text>
</comment>
<dbReference type="RefSeq" id="WP_094848452.1">
    <property type="nucleotide sequence ID" value="NZ_NEVJ01000003.1"/>
</dbReference>
<dbReference type="InterPro" id="IPR045394">
    <property type="entry name" value="Abhydrolase_dom"/>
</dbReference>
<dbReference type="OrthoDB" id="222879at2"/>
<dbReference type="Proteomes" id="UP000216857">
    <property type="component" value="Unassembled WGS sequence"/>
</dbReference>
<protein>
    <recommendedName>
        <fullName evidence="1">Alpha/beta hydrolase domain-containing protein</fullName>
    </recommendedName>
</protein>
<name>A0A261R469_9BORD</name>